<dbReference type="Proteomes" id="UP000694387">
    <property type="component" value="Chromosome 21"/>
</dbReference>
<dbReference type="SUPFAM" id="SSF50729">
    <property type="entry name" value="PH domain-like"/>
    <property type="match status" value="1"/>
</dbReference>
<dbReference type="SMART" id="SM00325">
    <property type="entry name" value="RhoGEF"/>
    <property type="match status" value="1"/>
</dbReference>
<accession>A0A9L0IR40</accession>
<dbReference type="InterPro" id="IPR011993">
    <property type="entry name" value="PH-like_dom_sf"/>
</dbReference>
<evidence type="ECO:0000313" key="3">
    <source>
        <dbReference type="Ensembl" id="ENSEASP00005043436.1"/>
    </source>
</evidence>
<sequence length="928" mass="107100">MSAGDSSRKTLGMESYHTRFSAWTPFSNKTLNRQLFQERVALISHWFDLWTNKQRQEFLFTIFLHCTKSQLRFVQDWFSERMHVAKVDFSTVLPRFLSLHIFSFLNPKDLCVAAQVSWPWKFLTEQDCLWMPKCIKFGWFLPYAPADNEYGAWKHHYIACVSNLDWLTPREAAAVYGTLNEPKTGDEELQERQREKCLRKAIWEKIALRKKELLRVRPPWGSGTRCWRLLESRYQPRLSQTSRGRVGLQEVVEKQLVSASLEALPRRSNVSGSHSYPLLSKKSWRGVYKNDDSSSRASQPHVVLISSRIPAYEVVVDSVRAGVISVVYEHSGLTLESLLYLVEKALEGKRAQSLGVFSDGNSREIHLLQGYKIGIKNLLRPEARDFWERLGSYVAPEEEGGHVDLFVPLGASVLSDWLGRPWERAPPSIYFSESKLQVWSSLTDFLEDTLKSARKQLSPLFKELQKNISGRMIGQFVFDTMNMANILNNQGIAQALAEGLTELSKENSDKPLEFLSYFLLKKCSKKSKDLEGNVVLTERGPEAASGPSAKERNVMEDNPQDKKSSRSQNDPNFEVLVQLEKKLQVDSAEKRTKVVRELLQSERRYVQMLEMLRDVYVTPLRAALSSNRAILSAANIHIIFSDILQILSLNRQFLDNLRDRLREWGPAHCVGEIFTKFGSQLNTYTNFFNNYPVVLKTIEKCREMMPAFRAFLKRRDKTVVTKMLSLPELLLYPSRRFEEYLNLLYALRLHTPAEHVDRGALTTAIDHIKKYKDYIDQMKQDINMKEQLSDIQRVIWGCPPLSEVNRYLIRVQDVAQLHCCDEETSSSSRLYEHTRDLSLFLFNDALLVSNRSTSHTPFERTSKSTHQFIASVALHRLLIEDISDTKYIKNAFILQGPKCEWICATEGEDDKFLWLSVLQNAIRSSMEK</sequence>
<proteinExistence type="predicted"/>
<protein>
    <submittedName>
        <fullName evidence="3">Epithelial cell transforming 2 like</fullName>
    </submittedName>
</protein>
<dbReference type="GO" id="GO:0005085">
    <property type="term" value="F:guanyl-nucleotide exchange factor activity"/>
    <property type="evidence" value="ECO:0007669"/>
    <property type="project" value="InterPro"/>
</dbReference>
<dbReference type="CDD" id="cd00160">
    <property type="entry name" value="RhoGEF"/>
    <property type="match status" value="1"/>
</dbReference>
<dbReference type="InterPro" id="IPR035899">
    <property type="entry name" value="DBL_dom_sf"/>
</dbReference>
<dbReference type="AlphaFoldDB" id="A0A9L0IR40"/>
<evidence type="ECO:0000313" key="4">
    <source>
        <dbReference type="Proteomes" id="UP000694387"/>
    </source>
</evidence>
<name>A0A9L0IR40_EQUAS</name>
<dbReference type="InterPro" id="IPR001810">
    <property type="entry name" value="F-box_dom"/>
</dbReference>
<dbReference type="Pfam" id="PF00621">
    <property type="entry name" value="RhoGEF"/>
    <property type="match status" value="1"/>
</dbReference>
<dbReference type="Gene3D" id="1.20.890.10">
    <property type="entry name" value="cAMP-dependent protein kinase regulatory subunit, dimerization-anchoring domain"/>
    <property type="match status" value="1"/>
</dbReference>
<dbReference type="PROSITE" id="PS50010">
    <property type="entry name" value="DH_2"/>
    <property type="match status" value="1"/>
</dbReference>
<dbReference type="Gene3D" id="1.20.1280.50">
    <property type="match status" value="1"/>
</dbReference>
<feature type="region of interest" description="Disordered" evidence="1">
    <location>
        <begin position="537"/>
        <end position="571"/>
    </location>
</feature>
<reference evidence="3" key="3">
    <citation type="submission" date="2025-09" db="UniProtKB">
        <authorList>
            <consortium name="Ensembl"/>
        </authorList>
    </citation>
    <scope>IDENTIFICATION</scope>
</reference>
<dbReference type="SUPFAM" id="SSF48065">
    <property type="entry name" value="DBL homology domain (DH-domain)"/>
    <property type="match status" value="1"/>
</dbReference>
<dbReference type="GeneTree" id="ENSGT00940000158839"/>
<keyword evidence="4" id="KW-1185">Reference proteome</keyword>
<organism evidence="3 4">
    <name type="scientific">Equus asinus</name>
    <name type="common">Donkey</name>
    <name type="synonym">Equus africanus asinus</name>
    <dbReference type="NCBI Taxonomy" id="9793"/>
    <lineage>
        <taxon>Eukaryota</taxon>
        <taxon>Metazoa</taxon>
        <taxon>Chordata</taxon>
        <taxon>Craniata</taxon>
        <taxon>Vertebrata</taxon>
        <taxon>Euteleostomi</taxon>
        <taxon>Mammalia</taxon>
        <taxon>Eutheria</taxon>
        <taxon>Laurasiatheria</taxon>
        <taxon>Perissodactyla</taxon>
        <taxon>Equidae</taxon>
        <taxon>Equus</taxon>
    </lineage>
</organism>
<dbReference type="Gene3D" id="1.20.900.10">
    <property type="entry name" value="Dbl homology (DH) domain"/>
    <property type="match status" value="1"/>
</dbReference>
<dbReference type="PANTHER" id="PTHR46857">
    <property type="entry name" value="EPITHELIAL CELL-TRANSFORMING SEQUENCE 2 ONCOGENE-LIKE"/>
    <property type="match status" value="1"/>
</dbReference>
<feature type="domain" description="DH" evidence="2">
    <location>
        <begin position="590"/>
        <end position="778"/>
    </location>
</feature>
<dbReference type="SUPFAM" id="SSF81383">
    <property type="entry name" value="F-box domain"/>
    <property type="match status" value="1"/>
</dbReference>
<dbReference type="PANTHER" id="PTHR46857:SF1">
    <property type="entry name" value="EPITHELIAL CELL-TRANSFORMING SEQUENCE 2 ONCOGENE-LIKE"/>
    <property type="match status" value="1"/>
</dbReference>
<reference evidence="3 4" key="1">
    <citation type="journal article" date="2020" name="Nat. Commun.">
        <title>Donkey genomes provide new insights into domestication and selection for coat color.</title>
        <authorList>
            <person name="Wang"/>
            <person name="C."/>
            <person name="Li"/>
            <person name="H."/>
            <person name="Guo"/>
            <person name="Y."/>
            <person name="Huang"/>
            <person name="J."/>
            <person name="Sun"/>
            <person name="Y."/>
            <person name="Min"/>
            <person name="J."/>
            <person name="Wang"/>
            <person name="J."/>
            <person name="Fang"/>
            <person name="X."/>
            <person name="Zhao"/>
            <person name="Z."/>
            <person name="Wang"/>
            <person name="S."/>
            <person name="Zhang"/>
            <person name="Y."/>
            <person name="Liu"/>
            <person name="Q."/>
            <person name="Jiang"/>
            <person name="Q."/>
            <person name="Wang"/>
            <person name="X."/>
            <person name="Guo"/>
            <person name="Y."/>
            <person name="Yang"/>
            <person name="C."/>
            <person name="Wang"/>
            <person name="Y."/>
            <person name="Tian"/>
            <person name="F."/>
            <person name="Zhuang"/>
            <person name="G."/>
            <person name="Fan"/>
            <person name="Y."/>
            <person name="Gao"/>
            <person name="Q."/>
            <person name="Li"/>
            <person name="Y."/>
            <person name="Ju"/>
            <person name="Z."/>
            <person name="Li"/>
            <person name="J."/>
            <person name="Li"/>
            <person name="R."/>
            <person name="Hou"/>
            <person name="M."/>
            <person name="Yang"/>
            <person name="G."/>
            <person name="Liu"/>
            <person name="G."/>
            <person name="Liu"/>
            <person name="W."/>
            <person name="Guo"/>
            <person name="J."/>
            <person name="Pan"/>
            <person name="S."/>
            <person name="Fan"/>
            <person name="G."/>
            <person name="Zhang"/>
            <person name="W."/>
            <person name="Zhang"/>
            <person name="R."/>
            <person name="Yu"/>
            <person name="J."/>
            <person name="Zhang"/>
            <person name="X."/>
            <person name="Yin"/>
            <person name="Q."/>
            <person name="Ji"/>
            <person name="C."/>
            <person name="Jin"/>
            <person name="Y."/>
            <person name="Yue"/>
            <person name="G."/>
            <person name="Liu"/>
            <person name="M."/>
            <person name="Xu"/>
            <person name="J."/>
            <person name="Liu"/>
            <person name="S."/>
            <person name="Jordana"/>
            <person name="J."/>
            <person name="Noce"/>
            <person name="A."/>
            <person name="Amills"/>
            <person name="M."/>
            <person name="Wu"/>
            <person name="D.D."/>
            <person name="Li"/>
            <person name="S."/>
            <person name="Zhou"/>
            <person name="X. and Zhong"/>
            <person name="J."/>
        </authorList>
    </citation>
    <scope>NUCLEOTIDE SEQUENCE [LARGE SCALE GENOMIC DNA]</scope>
</reference>
<reference evidence="3" key="2">
    <citation type="submission" date="2025-08" db="UniProtKB">
        <authorList>
            <consortium name="Ensembl"/>
        </authorList>
    </citation>
    <scope>IDENTIFICATION</scope>
</reference>
<dbReference type="InterPro" id="IPR000219">
    <property type="entry name" value="DH_dom"/>
</dbReference>
<dbReference type="InterPro" id="IPR036047">
    <property type="entry name" value="F-box-like_dom_sf"/>
</dbReference>
<dbReference type="Gene3D" id="2.30.29.30">
    <property type="entry name" value="Pleckstrin-homology domain (PH domain)/Phosphotyrosine-binding domain (PTB)"/>
    <property type="match status" value="1"/>
</dbReference>
<dbReference type="InterPro" id="IPR052805">
    <property type="entry name" value="GEF_Ubiquitin-Prot_Reg"/>
</dbReference>
<dbReference type="Pfam" id="PF12937">
    <property type="entry name" value="F-box-like"/>
    <property type="match status" value="1"/>
</dbReference>
<evidence type="ECO:0000256" key="1">
    <source>
        <dbReference type="SAM" id="MobiDB-lite"/>
    </source>
</evidence>
<evidence type="ECO:0000259" key="2">
    <source>
        <dbReference type="PROSITE" id="PS50010"/>
    </source>
</evidence>
<dbReference type="CDD" id="cd22173">
    <property type="entry name" value="F-box_ECT2L"/>
    <property type="match status" value="1"/>
</dbReference>
<gene>
    <name evidence="3" type="primary">ECT2L</name>
</gene>
<dbReference type="Ensembl" id="ENSEAST00005076815.1">
    <property type="protein sequence ID" value="ENSEASP00005043436.1"/>
    <property type="gene ID" value="ENSEASG00005012001.2"/>
</dbReference>
<feature type="compositionally biased region" description="Basic and acidic residues" evidence="1">
    <location>
        <begin position="549"/>
        <end position="564"/>
    </location>
</feature>